<name>A0ACC7LL85_9FLAO</name>
<organism evidence="1 2">
    <name type="scientific">Meishania litoralis</name>
    <dbReference type="NCBI Taxonomy" id="3434685"/>
    <lineage>
        <taxon>Bacteria</taxon>
        <taxon>Pseudomonadati</taxon>
        <taxon>Bacteroidota</taxon>
        <taxon>Flavobacteriia</taxon>
        <taxon>Flavobacteriales</taxon>
        <taxon>Flavobacteriaceae</taxon>
        <taxon>Meishania</taxon>
    </lineage>
</organism>
<gene>
    <name evidence="1" type="ORF">ACEZ3G_09985</name>
</gene>
<proteinExistence type="predicted"/>
<protein>
    <submittedName>
        <fullName evidence="1">Uncharacterized protein</fullName>
    </submittedName>
</protein>
<dbReference type="Proteomes" id="UP001595191">
    <property type="component" value="Unassembled WGS sequence"/>
</dbReference>
<dbReference type="EMBL" id="JBHFPV010000002">
    <property type="protein sequence ID" value="MFH6603805.1"/>
    <property type="molecule type" value="Genomic_DNA"/>
</dbReference>
<evidence type="ECO:0000313" key="1">
    <source>
        <dbReference type="EMBL" id="MFH6603805.1"/>
    </source>
</evidence>
<comment type="caution">
    <text evidence="1">The sequence shown here is derived from an EMBL/GenBank/DDBJ whole genome shotgun (WGS) entry which is preliminary data.</text>
</comment>
<sequence>MNVVSKASFPAPLFARFWSNFRYFFRPVLSILSIVGDRREVHHLVRLCEPYGIYLPQAHEPGPRAEHGNALTDKFQNDSCPISLYFRKIRRTAFSPLDGGNLKKRP</sequence>
<evidence type="ECO:0000313" key="2">
    <source>
        <dbReference type="Proteomes" id="UP001595191"/>
    </source>
</evidence>
<reference evidence="1" key="1">
    <citation type="submission" date="2024-09" db="EMBL/GenBank/DDBJ databases">
        <authorList>
            <person name="Liu J."/>
        </authorList>
    </citation>
    <scope>NUCLEOTIDE SEQUENCE</scope>
    <source>
        <strain evidence="1">NBU2967</strain>
    </source>
</reference>
<accession>A0ACC7LL85</accession>
<keyword evidence="2" id="KW-1185">Reference proteome</keyword>